<dbReference type="EMBL" id="BMSV01000011">
    <property type="protein sequence ID" value="GGQ25593.1"/>
    <property type="molecule type" value="Genomic_DNA"/>
</dbReference>
<evidence type="ECO:0000313" key="2">
    <source>
        <dbReference type="EMBL" id="GGQ25593.1"/>
    </source>
</evidence>
<comment type="caution">
    <text evidence="2">The sequence shown here is derived from an EMBL/GenBank/DDBJ whole genome shotgun (WGS) entry which is preliminary data.</text>
</comment>
<evidence type="ECO:0000256" key="1">
    <source>
        <dbReference type="SAM" id="MobiDB-lite"/>
    </source>
</evidence>
<dbReference type="Proteomes" id="UP000654123">
    <property type="component" value="Unassembled WGS sequence"/>
</dbReference>
<organism evidence="2 3">
    <name type="scientific">Streptomyces roseolilacinus</name>
    <dbReference type="NCBI Taxonomy" id="66904"/>
    <lineage>
        <taxon>Bacteria</taxon>
        <taxon>Bacillati</taxon>
        <taxon>Actinomycetota</taxon>
        <taxon>Actinomycetes</taxon>
        <taxon>Kitasatosporales</taxon>
        <taxon>Streptomycetaceae</taxon>
        <taxon>Streptomyces</taxon>
    </lineage>
</organism>
<proteinExistence type="predicted"/>
<reference evidence="2" key="2">
    <citation type="submission" date="2020-09" db="EMBL/GenBank/DDBJ databases">
        <authorList>
            <person name="Sun Q."/>
            <person name="Ohkuma M."/>
        </authorList>
    </citation>
    <scope>NUCLEOTIDE SEQUENCE</scope>
    <source>
        <strain evidence="2">JCM 4335</strain>
    </source>
</reference>
<keyword evidence="3" id="KW-1185">Reference proteome</keyword>
<sequence length="104" mass="10924">MGPDCHFGRLPPTGFPGGRRDGASRPHGTPSTTRCGTPDRRASGPAGVRTGGRVRGAPHDVLPRLRGAVPTWRSARQGPVGDMAGAAVFRTPLYGTSWARTVRP</sequence>
<gene>
    <name evidence="2" type="ORF">GCM10010249_50630</name>
</gene>
<evidence type="ECO:0000313" key="3">
    <source>
        <dbReference type="Proteomes" id="UP000654123"/>
    </source>
</evidence>
<reference evidence="2" key="1">
    <citation type="journal article" date="2014" name="Int. J. Syst. Evol. Microbiol.">
        <title>Complete genome sequence of Corynebacterium casei LMG S-19264T (=DSM 44701T), isolated from a smear-ripened cheese.</title>
        <authorList>
            <consortium name="US DOE Joint Genome Institute (JGI-PGF)"/>
            <person name="Walter F."/>
            <person name="Albersmeier A."/>
            <person name="Kalinowski J."/>
            <person name="Ruckert C."/>
        </authorList>
    </citation>
    <scope>NUCLEOTIDE SEQUENCE</scope>
    <source>
        <strain evidence="2">JCM 4335</strain>
    </source>
</reference>
<protein>
    <submittedName>
        <fullName evidence="2">Uncharacterized protein</fullName>
    </submittedName>
</protein>
<name>A0A918ELM9_9ACTN</name>
<dbReference type="AlphaFoldDB" id="A0A918ELM9"/>
<accession>A0A918ELM9</accession>
<feature type="region of interest" description="Disordered" evidence="1">
    <location>
        <begin position="1"/>
        <end position="59"/>
    </location>
</feature>